<comment type="similarity">
    <text evidence="1">Belongs to the peptidase M14 family.</text>
</comment>
<evidence type="ECO:0000256" key="1">
    <source>
        <dbReference type="PROSITE-ProRule" id="PRU01379"/>
    </source>
</evidence>
<comment type="caution">
    <text evidence="4">The sequence shown here is derived from an EMBL/GenBank/DDBJ whole genome shotgun (WGS) entry which is preliminary data.</text>
</comment>
<dbReference type="RefSeq" id="WP_128199854.1">
    <property type="nucleotide sequence ID" value="NZ_SACT01000007.1"/>
</dbReference>
<organism evidence="4 5">
    <name type="scientific">Rubrivivax albus</name>
    <dbReference type="NCBI Taxonomy" id="2499835"/>
    <lineage>
        <taxon>Bacteria</taxon>
        <taxon>Pseudomonadati</taxon>
        <taxon>Pseudomonadota</taxon>
        <taxon>Betaproteobacteria</taxon>
        <taxon>Burkholderiales</taxon>
        <taxon>Sphaerotilaceae</taxon>
        <taxon>Rubrivivax</taxon>
    </lineage>
</organism>
<dbReference type="GO" id="GO:0008270">
    <property type="term" value="F:zinc ion binding"/>
    <property type="evidence" value="ECO:0007669"/>
    <property type="project" value="InterPro"/>
</dbReference>
<feature type="chain" id="PRO_5018758401" evidence="2">
    <location>
        <begin position="21"/>
        <end position="514"/>
    </location>
</feature>
<dbReference type="SUPFAM" id="SSF53187">
    <property type="entry name" value="Zn-dependent exopeptidases"/>
    <property type="match status" value="1"/>
</dbReference>
<keyword evidence="2" id="KW-0732">Signal</keyword>
<dbReference type="EMBL" id="SACT01000007">
    <property type="protein sequence ID" value="RVT49682.1"/>
    <property type="molecule type" value="Genomic_DNA"/>
</dbReference>
<evidence type="ECO:0000256" key="2">
    <source>
        <dbReference type="SAM" id="SignalP"/>
    </source>
</evidence>
<feature type="signal peptide" evidence="2">
    <location>
        <begin position="1"/>
        <end position="20"/>
    </location>
</feature>
<reference evidence="4 5" key="1">
    <citation type="submission" date="2019-01" db="EMBL/GenBank/DDBJ databases">
        <authorList>
            <person name="Chen W.-M."/>
        </authorList>
    </citation>
    <scope>NUCLEOTIDE SEQUENCE [LARGE SCALE GENOMIC DNA]</scope>
    <source>
        <strain evidence="4 5">ICH-3</strain>
    </source>
</reference>
<evidence type="ECO:0000313" key="5">
    <source>
        <dbReference type="Proteomes" id="UP000288178"/>
    </source>
</evidence>
<protein>
    <submittedName>
        <fullName evidence="4">Peptidase M14</fullName>
    </submittedName>
</protein>
<dbReference type="Gene3D" id="3.40.630.10">
    <property type="entry name" value="Zn peptidases"/>
    <property type="match status" value="1"/>
</dbReference>
<feature type="active site" description="Proton donor/acceptor" evidence="1">
    <location>
        <position position="296"/>
    </location>
</feature>
<dbReference type="PROSITE" id="PS52035">
    <property type="entry name" value="PEPTIDASE_M14"/>
    <property type="match status" value="1"/>
</dbReference>
<dbReference type="GO" id="GO:0006508">
    <property type="term" value="P:proteolysis"/>
    <property type="evidence" value="ECO:0007669"/>
    <property type="project" value="InterPro"/>
</dbReference>
<evidence type="ECO:0000313" key="4">
    <source>
        <dbReference type="EMBL" id="RVT49682.1"/>
    </source>
</evidence>
<name>A0A3S2TKG1_9BURK</name>
<gene>
    <name evidence="4" type="ORF">ENE75_18740</name>
</gene>
<dbReference type="OrthoDB" id="5294005at2"/>
<accession>A0A3S2TKG1</accession>
<keyword evidence="5" id="KW-1185">Reference proteome</keyword>
<sequence>MRRLSALVRALLAGACVVGAAAAAEAPLPYAPAVAARFAEPVEVYPTPGLQPGRERWTDNAELAAALRTLAGAGAAEMLDLGRTDTGAELLALRFSRGPGRPLALVVGQQHGNEPAGGEALLALALQLANPRHPLSAVLDQLDVLLLPRANPDGAALARRRNAANLDINRDHLLLRTREAGVIADLVARWQPVLFVDVHEHIALGRYVAGFGGIKGHDLLIQYATTPNLPPDLTALAEQGFRQPLLTALDDAGITHEWYYTNTRDPAARLLTMGGAQPGLARNAGGLKQMVSVLLESRGFDLGRLHARRRVHSHVVALHSLLRSAAAQAMTLPGQLAAVATGVADQACTGTLVLDAAPTRRQRTLLMIDPATGADHPVAVDWDDMLQLRPVLTRPRPCGYWLAADATEAVVRLHRWGVQVQTLPGDRPLHGERYVETARLAGDAAGDDTGTLQRITATLAATEWLATAGSFYVPLDQPLANLVAAALEPDTAHGWFTHGLLPRLDMVRRVMARP</sequence>
<dbReference type="Pfam" id="PF00246">
    <property type="entry name" value="Peptidase_M14"/>
    <property type="match status" value="1"/>
</dbReference>
<feature type="domain" description="Peptidase M14" evidence="3">
    <location>
        <begin position="56"/>
        <end position="325"/>
    </location>
</feature>
<proteinExistence type="inferred from homology"/>
<dbReference type="AlphaFoldDB" id="A0A3S2TKG1"/>
<dbReference type="InterPro" id="IPR000834">
    <property type="entry name" value="Peptidase_M14"/>
</dbReference>
<dbReference type="GO" id="GO:0004181">
    <property type="term" value="F:metallocarboxypeptidase activity"/>
    <property type="evidence" value="ECO:0007669"/>
    <property type="project" value="InterPro"/>
</dbReference>
<dbReference type="Proteomes" id="UP000288178">
    <property type="component" value="Unassembled WGS sequence"/>
</dbReference>
<evidence type="ECO:0000259" key="3">
    <source>
        <dbReference type="PROSITE" id="PS52035"/>
    </source>
</evidence>